<keyword evidence="1" id="KW-0472">Membrane</keyword>
<evidence type="ECO:0000256" key="2">
    <source>
        <dbReference type="SAM" id="SignalP"/>
    </source>
</evidence>
<comment type="caution">
    <text evidence="3">The sequence shown here is derived from an EMBL/GenBank/DDBJ whole genome shotgun (WGS) entry which is preliminary data.</text>
</comment>
<feature type="chain" id="PRO_5044810727" evidence="2">
    <location>
        <begin position="19"/>
        <end position="318"/>
    </location>
</feature>
<keyword evidence="1" id="KW-1133">Transmembrane helix</keyword>
<feature type="signal peptide" evidence="2">
    <location>
        <begin position="1"/>
        <end position="18"/>
    </location>
</feature>
<dbReference type="Proteomes" id="UP001516023">
    <property type="component" value="Unassembled WGS sequence"/>
</dbReference>
<name>A0ABD3NZA2_9STRA</name>
<keyword evidence="4" id="KW-1185">Reference proteome</keyword>
<sequence>MKLLSVIGIVATAATTDAKSFNDFPVATRYLQDESGNSYAYLDDVSGYSIHYHSCVRVKLPTENEDDQAEGNVHFYNGRYHAQFQRYATFHLCQNDGMQCSCDESVEYTTEINQFLKNSLQYFDNYCAEGDCGNYYNGDYEDESEFLECSMGHQDEDGNQYYYAPQCDDDSNGIVIGVFYDDECTIKTKNSAPDFKYYKFQTVQNTCVDCAAAGYCDEMYQDSYHCINGKEASGMQGGDLDVCGTVKKFLFNHEYNSVRTRHSGEKAFLIVFFSLVALSALGGFIFLSYTYYIRHRNGGDALLNSDQLSGEAAPGTLT</sequence>
<dbReference type="EMBL" id="JABMIG020000335">
    <property type="protein sequence ID" value="KAL3780893.1"/>
    <property type="molecule type" value="Genomic_DNA"/>
</dbReference>
<organism evidence="3 4">
    <name type="scientific">Cyclotella cryptica</name>
    <dbReference type="NCBI Taxonomy" id="29204"/>
    <lineage>
        <taxon>Eukaryota</taxon>
        <taxon>Sar</taxon>
        <taxon>Stramenopiles</taxon>
        <taxon>Ochrophyta</taxon>
        <taxon>Bacillariophyta</taxon>
        <taxon>Coscinodiscophyceae</taxon>
        <taxon>Thalassiosirophycidae</taxon>
        <taxon>Stephanodiscales</taxon>
        <taxon>Stephanodiscaceae</taxon>
        <taxon>Cyclotella</taxon>
    </lineage>
</organism>
<keyword evidence="1" id="KW-0812">Transmembrane</keyword>
<evidence type="ECO:0000313" key="4">
    <source>
        <dbReference type="Proteomes" id="UP001516023"/>
    </source>
</evidence>
<dbReference type="AlphaFoldDB" id="A0ABD3NZA2"/>
<evidence type="ECO:0000256" key="1">
    <source>
        <dbReference type="SAM" id="Phobius"/>
    </source>
</evidence>
<accession>A0ABD3NZA2</accession>
<feature type="transmembrane region" description="Helical" evidence="1">
    <location>
        <begin position="267"/>
        <end position="287"/>
    </location>
</feature>
<keyword evidence="2" id="KW-0732">Signal</keyword>
<proteinExistence type="predicted"/>
<reference evidence="3 4" key="1">
    <citation type="journal article" date="2020" name="G3 (Bethesda)">
        <title>Improved Reference Genome for Cyclotella cryptica CCMP332, a Model for Cell Wall Morphogenesis, Salinity Adaptation, and Lipid Production in Diatoms (Bacillariophyta).</title>
        <authorList>
            <person name="Roberts W.R."/>
            <person name="Downey K.M."/>
            <person name="Ruck E.C."/>
            <person name="Traller J.C."/>
            <person name="Alverson A.J."/>
        </authorList>
    </citation>
    <scope>NUCLEOTIDE SEQUENCE [LARGE SCALE GENOMIC DNA]</scope>
    <source>
        <strain evidence="3 4">CCMP332</strain>
    </source>
</reference>
<evidence type="ECO:0000313" key="3">
    <source>
        <dbReference type="EMBL" id="KAL3780893.1"/>
    </source>
</evidence>
<protein>
    <submittedName>
        <fullName evidence="3">Uncharacterized protein</fullName>
    </submittedName>
</protein>
<gene>
    <name evidence="3" type="ORF">HJC23_009939</name>
</gene>